<gene>
    <name evidence="2" type="primary">Aste57867_21633</name>
    <name evidence="1" type="ORF">As57867_021564</name>
    <name evidence="2" type="ORF">ASTE57867_21633</name>
</gene>
<dbReference type="EMBL" id="CAADRA010007014">
    <property type="protein sequence ID" value="VFT98303.1"/>
    <property type="molecule type" value="Genomic_DNA"/>
</dbReference>
<accession>A0A485LIP1</accession>
<proteinExistence type="predicted"/>
<evidence type="ECO:0000313" key="2">
    <source>
        <dbReference type="EMBL" id="VFT98303.1"/>
    </source>
</evidence>
<sequence length="114" mass="12674">MHASLLSFTENLLDLAALNDQVDMMISLKQIGHAGACRHALIWATEFGHVATVRFLVDDQDEPTIGTCARRHKAAMVADSFGHREIAQVLREPKGIIQPPPCGSPWRYRSGSWH</sequence>
<evidence type="ECO:0000313" key="1">
    <source>
        <dbReference type="EMBL" id="KAF0686573.1"/>
    </source>
</evidence>
<dbReference type="Gene3D" id="1.25.40.20">
    <property type="entry name" value="Ankyrin repeat-containing domain"/>
    <property type="match status" value="1"/>
</dbReference>
<keyword evidence="3" id="KW-1185">Reference proteome</keyword>
<organism evidence="2 3">
    <name type="scientific">Aphanomyces stellatus</name>
    <dbReference type="NCBI Taxonomy" id="120398"/>
    <lineage>
        <taxon>Eukaryota</taxon>
        <taxon>Sar</taxon>
        <taxon>Stramenopiles</taxon>
        <taxon>Oomycota</taxon>
        <taxon>Saprolegniomycetes</taxon>
        <taxon>Saprolegniales</taxon>
        <taxon>Verrucalvaceae</taxon>
        <taxon>Aphanomyces</taxon>
    </lineage>
</organism>
<protein>
    <submittedName>
        <fullName evidence="2">Aste57867_21633 protein</fullName>
    </submittedName>
</protein>
<evidence type="ECO:0000313" key="3">
    <source>
        <dbReference type="Proteomes" id="UP000332933"/>
    </source>
</evidence>
<dbReference type="OrthoDB" id="10251692at2759"/>
<dbReference type="EMBL" id="VJMH01006988">
    <property type="protein sequence ID" value="KAF0686573.1"/>
    <property type="molecule type" value="Genomic_DNA"/>
</dbReference>
<dbReference type="InterPro" id="IPR036770">
    <property type="entry name" value="Ankyrin_rpt-contain_sf"/>
</dbReference>
<name>A0A485LIP1_9STRA</name>
<dbReference type="AlphaFoldDB" id="A0A485LIP1"/>
<reference evidence="1" key="2">
    <citation type="submission" date="2019-06" db="EMBL/GenBank/DDBJ databases">
        <title>Genomics analysis of Aphanomyces spp. identifies a new class of oomycete effector associated with host adaptation.</title>
        <authorList>
            <person name="Gaulin E."/>
        </authorList>
    </citation>
    <scope>NUCLEOTIDE SEQUENCE</scope>
    <source>
        <strain evidence="1">CBS 578.67</strain>
    </source>
</reference>
<reference evidence="2 3" key="1">
    <citation type="submission" date="2019-03" db="EMBL/GenBank/DDBJ databases">
        <authorList>
            <person name="Gaulin E."/>
            <person name="Dumas B."/>
        </authorList>
    </citation>
    <scope>NUCLEOTIDE SEQUENCE [LARGE SCALE GENOMIC DNA]</scope>
    <source>
        <strain evidence="2">CBS 568.67</strain>
    </source>
</reference>
<dbReference type="Proteomes" id="UP000332933">
    <property type="component" value="Unassembled WGS sequence"/>
</dbReference>
<dbReference type="SUPFAM" id="SSF48403">
    <property type="entry name" value="Ankyrin repeat"/>
    <property type="match status" value="1"/>
</dbReference>